<evidence type="ECO:0000313" key="4">
    <source>
        <dbReference type="Proteomes" id="UP000237347"/>
    </source>
</evidence>
<name>A0AAW0L4U0_QUESU</name>
<dbReference type="Proteomes" id="UP000237347">
    <property type="component" value="Unassembled WGS sequence"/>
</dbReference>
<reference evidence="3" key="3">
    <citation type="submission" date="2023-07" db="EMBL/GenBank/DDBJ databases">
        <title>An improved reference 1 genome and first organelle genomes of Quercus suber.</title>
        <authorList>
            <consortium name="Genosuber Consortium"/>
            <person name="Usie A."/>
            <person name="Serra O."/>
            <person name="Barros P."/>
        </authorList>
    </citation>
    <scope>NUCLEOTIDE SEQUENCE</scope>
    <source>
        <strain evidence="3">HL8</strain>
        <tissue evidence="3">Leaves</tissue>
    </source>
</reference>
<reference evidence="3 4" key="2">
    <citation type="journal article" date="2018" name="Sci. Data">
        <title>The draft genome sequence of cork oak.</title>
        <authorList>
            <person name="Ramos A.M."/>
            <person name="Usie A."/>
            <person name="Barbosa P."/>
            <person name="Barros P.M."/>
            <person name="Capote T."/>
            <person name="Chaves I."/>
            <person name="Simoes F."/>
            <person name="Abreu I."/>
            <person name="Carrasquinho I."/>
            <person name="Faro C."/>
            <person name="Guimaraes J.B."/>
            <person name="Mendonca D."/>
            <person name="Nobrega F."/>
            <person name="Rodrigues L."/>
            <person name="Saibo N.J.M."/>
            <person name="Varela M.C."/>
            <person name="Egas C."/>
            <person name="Matos J."/>
            <person name="Miguel C.M."/>
            <person name="Oliveira M.M."/>
            <person name="Ricardo C.P."/>
            <person name="Goncalves S."/>
        </authorList>
    </citation>
    <scope>NUCLEOTIDE SEQUENCE [LARGE SCALE GENOMIC DNA]</scope>
    <source>
        <strain evidence="4">cv. HL8</strain>
        <strain evidence="3">HL8</strain>
    </source>
</reference>
<evidence type="ECO:0000313" key="2">
    <source>
        <dbReference type="EMBL" id="KAK7816417.1"/>
    </source>
</evidence>
<reference evidence="3" key="1">
    <citation type="submission" date="2017-12" db="EMBL/GenBank/DDBJ databases">
        <authorList>
            <person name="Barbosa P."/>
            <person name="Usie A."/>
            <person name="Ramos A.M."/>
        </authorList>
    </citation>
    <scope>NUCLEOTIDE SEQUENCE</scope>
    <source>
        <strain evidence="3">HL8</strain>
        <tissue evidence="3">Leaves</tissue>
    </source>
</reference>
<keyword evidence="4" id="KW-1185">Reference proteome</keyword>
<evidence type="ECO:0000313" key="3">
    <source>
        <dbReference type="EMBL" id="KAK7845978.1"/>
    </source>
</evidence>
<dbReference type="EMBL" id="PKMF04000162">
    <property type="protein sequence ID" value="KAK7845978.1"/>
    <property type="molecule type" value="Genomic_DNA"/>
</dbReference>
<comment type="caution">
    <text evidence="3">The sequence shown here is derived from an EMBL/GenBank/DDBJ whole genome shotgun (WGS) entry which is preliminary data.</text>
</comment>
<feature type="compositionally biased region" description="Pro residues" evidence="1">
    <location>
        <begin position="71"/>
        <end position="81"/>
    </location>
</feature>
<sequence>MVNSGEAEPQWLPIFCYWCDVLNHDEKDYALWTNSGGTLNTEDQQYGAWLRAPLYNLQQPQLASKTTMPKPSQPRAPPRPPWSKAIDAHD</sequence>
<organism evidence="3 4">
    <name type="scientific">Quercus suber</name>
    <name type="common">Cork oak</name>
    <dbReference type="NCBI Taxonomy" id="58331"/>
    <lineage>
        <taxon>Eukaryota</taxon>
        <taxon>Viridiplantae</taxon>
        <taxon>Streptophyta</taxon>
        <taxon>Embryophyta</taxon>
        <taxon>Tracheophyta</taxon>
        <taxon>Spermatophyta</taxon>
        <taxon>Magnoliopsida</taxon>
        <taxon>eudicotyledons</taxon>
        <taxon>Gunneridae</taxon>
        <taxon>Pentapetalae</taxon>
        <taxon>rosids</taxon>
        <taxon>fabids</taxon>
        <taxon>Fagales</taxon>
        <taxon>Fagaceae</taxon>
        <taxon>Quercus</taxon>
    </lineage>
</organism>
<evidence type="ECO:0000256" key="1">
    <source>
        <dbReference type="SAM" id="MobiDB-lite"/>
    </source>
</evidence>
<dbReference type="EMBL" id="PKMF04000940">
    <property type="protein sequence ID" value="KAK7816417.1"/>
    <property type="molecule type" value="Genomic_DNA"/>
</dbReference>
<feature type="region of interest" description="Disordered" evidence="1">
    <location>
        <begin position="60"/>
        <end position="90"/>
    </location>
</feature>
<gene>
    <name evidence="3" type="ORF">CFP56_008579</name>
    <name evidence="2" type="ORF">CFP56_044104</name>
</gene>
<dbReference type="AlphaFoldDB" id="A0AAW0L4U0"/>
<protein>
    <submittedName>
        <fullName evidence="3">Uncharacterized protein</fullName>
    </submittedName>
</protein>
<proteinExistence type="predicted"/>
<accession>A0AAW0L4U0</accession>